<dbReference type="AlphaFoldDB" id="A0A3R7QFS6"/>
<comment type="caution">
    <text evidence="3">The sequence shown here is derived from an EMBL/GenBank/DDBJ whole genome shotgun (WGS) entry which is preliminary data.</text>
</comment>
<keyword evidence="4" id="KW-1185">Reference proteome</keyword>
<feature type="region of interest" description="Disordered" evidence="1">
    <location>
        <begin position="140"/>
        <end position="175"/>
    </location>
</feature>
<feature type="compositionally biased region" description="Low complexity" evidence="1">
    <location>
        <begin position="140"/>
        <end position="164"/>
    </location>
</feature>
<evidence type="ECO:0000256" key="1">
    <source>
        <dbReference type="SAM" id="MobiDB-lite"/>
    </source>
</evidence>
<reference evidence="3 4" key="2">
    <citation type="submission" date="2019-01" db="EMBL/GenBank/DDBJ databases">
        <title>The decoding of complex shrimp genome reveals the adaptation for benthos swimmer, frequently molting mechanism and breeding impact on genome.</title>
        <authorList>
            <person name="Sun Y."/>
            <person name="Gao Y."/>
            <person name="Yu Y."/>
        </authorList>
    </citation>
    <scope>NUCLEOTIDE SEQUENCE [LARGE SCALE GENOMIC DNA]</scope>
    <source>
        <tissue evidence="3">Muscle</tissue>
    </source>
</reference>
<evidence type="ECO:0000313" key="4">
    <source>
        <dbReference type="Proteomes" id="UP000283509"/>
    </source>
</evidence>
<accession>A0A3R7QFS6</accession>
<feature type="transmembrane region" description="Helical" evidence="2">
    <location>
        <begin position="290"/>
        <end position="308"/>
    </location>
</feature>
<keyword evidence="2" id="KW-0472">Membrane</keyword>
<proteinExistence type="predicted"/>
<name>A0A3R7QFS6_PENVA</name>
<sequence length="454" mass="51046">MSIRTFFLVRILPQNNFISLTPSIPSLLTAERHILTTPSVLLRLPISPRSPTVSPLDTFPHPTQFFFPDFSLAYLHSPRLSTLSTTSTLPHLPPSPPTLHILPPTPHPCTTPSTPFHLPPSLPFHPLHTLPPSSTHALHTLPSSPTHHTLPPSPHLHTTPFHPLHTPPSSPHPSTISSFYPSTSPLGPHLPCQLFSKLAVRLRILVYVLVFTHANSRVRAVHIPLCSSFLGFVHFFRVITFAYFLSFPCHLHVSQIITPFSNSLFLLLIFHSCYAFLSFLYIFHIFSTSLFLLLIFLPLLLLPTLTFLPFHLHFTFFPLPSSFLLLSPVSLLPSPTTSTSRSPPFPLLPLHFPFSPLPYPSSPPPALFPSLPFYTYTVFSPFPFLPPPSPGLFPSLSFNLHLPYSFRPPTFFFLYWSHYPLPGRNNCYDKSIQLPGLNLAFVGTRLKLACFFIP</sequence>
<protein>
    <submittedName>
        <fullName evidence="3">Uncharacterized protein</fullName>
    </submittedName>
</protein>
<reference evidence="3 4" key="1">
    <citation type="submission" date="2018-04" db="EMBL/GenBank/DDBJ databases">
        <authorList>
            <person name="Zhang X."/>
            <person name="Yuan J."/>
            <person name="Li F."/>
            <person name="Xiang J."/>
        </authorList>
    </citation>
    <scope>NUCLEOTIDE SEQUENCE [LARGE SCALE GENOMIC DNA]</scope>
    <source>
        <tissue evidence="3">Muscle</tissue>
    </source>
</reference>
<dbReference type="Proteomes" id="UP000283509">
    <property type="component" value="Unassembled WGS sequence"/>
</dbReference>
<keyword evidence="2" id="KW-0812">Transmembrane</keyword>
<evidence type="ECO:0000256" key="2">
    <source>
        <dbReference type="SAM" id="Phobius"/>
    </source>
</evidence>
<feature type="transmembrane region" description="Helical" evidence="2">
    <location>
        <begin position="223"/>
        <end position="244"/>
    </location>
</feature>
<dbReference type="EMBL" id="QCYY01001521">
    <property type="protein sequence ID" value="ROT77451.1"/>
    <property type="molecule type" value="Genomic_DNA"/>
</dbReference>
<evidence type="ECO:0000313" key="3">
    <source>
        <dbReference type="EMBL" id="ROT77451.1"/>
    </source>
</evidence>
<organism evidence="3 4">
    <name type="scientific">Penaeus vannamei</name>
    <name type="common">Whiteleg shrimp</name>
    <name type="synonym">Litopenaeus vannamei</name>
    <dbReference type="NCBI Taxonomy" id="6689"/>
    <lineage>
        <taxon>Eukaryota</taxon>
        <taxon>Metazoa</taxon>
        <taxon>Ecdysozoa</taxon>
        <taxon>Arthropoda</taxon>
        <taxon>Crustacea</taxon>
        <taxon>Multicrustacea</taxon>
        <taxon>Malacostraca</taxon>
        <taxon>Eumalacostraca</taxon>
        <taxon>Eucarida</taxon>
        <taxon>Decapoda</taxon>
        <taxon>Dendrobranchiata</taxon>
        <taxon>Penaeoidea</taxon>
        <taxon>Penaeidae</taxon>
        <taxon>Penaeus</taxon>
    </lineage>
</organism>
<feature type="transmembrane region" description="Helical" evidence="2">
    <location>
        <begin position="264"/>
        <end position="283"/>
    </location>
</feature>
<keyword evidence="2" id="KW-1133">Transmembrane helix</keyword>
<gene>
    <name evidence="3" type="ORF">C7M84_003898</name>
</gene>